<dbReference type="PROSITE" id="PS52016">
    <property type="entry name" value="TONB_DEPENDENT_REC_3"/>
    <property type="match status" value="1"/>
</dbReference>
<keyword evidence="7 8" id="KW-0998">Cell outer membrane</keyword>
<evidence type="ECO:0000256" key="1">
    <source>
        <dbReference type="ARBA" id="ARBA00004571"/>
    </source>
</evidence>
<evidence type="ECO:0000256" key="8">
    <source>
        <dbReference type="PROSITE-ProRule" id="PRU01360"/>
    </source>
</evidence>
<dbReference type="Gene3D" id="2.40.170.20">
    <property type="entry name" value="TonB-dependent receptor, beta-barrel domain"/>
    <property type="match status" value="1"/>
</dbReference>
<evidence type="ECO:0000313" key="14">
    <source>
        <dbReference type="Proteomes" id="UP000228945"/>
    </source>
</evidence>
<dbReference type="Pfam" id="PF00593">
    <property type="entry name" value="TonB_dep_Rec_b-barrel"/>
    <property type="match status" value="1"/>
</dbReference>
<comment type="subcellular location">
    <subcellularLocation>
        <location evidence="1 8">Cell outer membrane</location>
        <topology evidence="1 8">Multi-pass membrane protein</topology>
    </subcellularLocation>
</comment>
<dbReference type="EMBL" id="CP024201">
    <property type="protein sequence ID" value="ATQ43361.1"/>
    <property type="molecule type" value="Genomic_DNA"/>
</dbReference>
<feature type="chain" id="PRO_5013702665" evidence="10">
    <location>
        <begin position="20"/>
        <end position="935"/>
    </location>
</feature>
<evidence type="ECO:0000256" key="7">
    <source>
        <dbReference type="ARBA" id="ARBA00023237"/>
    </source>
</evidence>
<reference evidence="13 14" key="1">
    <citation type="submission" date="2017-10" db="EMBL/GenBank/DDBJ databases">
        <title>Genome sequence of Caulobacter mirabilis FWC38.</title>
        <authorList>
            <person name="Fiebig A."/>
            <person name="Crosson S."/>
        </authorList>
    </citation>
    <scope>NUCLEOTIDE SEQUENCE [LARGE SCALE GENOMIC DNA]</scope>
    <source>
        <strain evidence="13 14">FWC 38</strain>
    </source>
</reference>
<evidence type="ECO:0000256" key="9">
    <source>
        <dbReference type="RuleBase" id="RU003357"/>
    </source>
</evidence>
<evidence type="ECO:0000256" key="10">
    <source>
        <dbReference type="SAM" id="SignalP"/>
    </source>
</evidence>
<keyword evidence="6 8" id="KW-0472">Membrane</keyword>
<keyword evidence="2 8" id="KW-0813">Transport</keyword>
<evidence type="ECO:0000259" key="12">
    <source>
        <dbReference type="Pfam" id="PF07715"/>
    </source>
</evidence>
<keyword evidence="13" id="KW-0675">Receptor</keyword>
<evidence type="ECO:0000256" key="4">
    <source>
        <dbReference type="ARBA" id="ARBA00022692"/>
    </source>
</evidence>
<evidence type="ECO:0000256" key="5">
    <source>
        <dbReference type="ARBA" id="ARBA00023077"/>
    </source>
</evidence>
<accession>A0A2D2AZF1</accession>
<dbReference type="Proteomes" id="UP000228945">
    <property type="component" value="Chromosome"/>
</dbReference>
<protein>
    <submittedName>
        <fullName evidence="13">TonB-dependent receptor</fullName>
    </submittedName>
</protein>
<feature type="domain" description="TonB-dependent receptor-like beta-barrel" evidence="11">
    <location>
        <begin position="373"/>
        <end position="896"/>
    </location>
</feature>
<keyword evidence="14" id="KW-1185">Reference proteome</keyword>
<keyword evidence="5 9" id="KW-0798">TonB box</keyword>
<dbReference type="OrthoDB" id="7051241at2"/>
<gene>
    <name evidence="13" type="ORF">CSW64_13515</name>
</gene>
<evidence type="ECO:0000256" key="3">
    <source>
        <dbReference type="ARBA" id="ARBA00022452"/>
    </source>
</evidence>
<comment type="similarity">
    <text evidence="8 9">Belongs to the TonB-dependent receptor family.</text>
</comment>
<keyword evidence="3 8" id="KW-1134">Transmembrane beta strand</keyword>
<feature type="signal peptide" evidence="10">
    <location>
        <begin position="1"/>
        <end position="19"/>
    </location>
</feature>
<dbReference type="Pfam" id="PF07715">
    <property type="entry name" value="Plug"/>
    <property type="match status" value="1"/>
</dbReference>
<dbReference type="PANTHER" id="PTHR47234:SF3">
    <property type="entry name" value="SECRETIN_TONB SHORT N-TERMINAL DOMAIN-CONTAINING PROTEIN"/>
    <property type="match status" value="1"/>
</dbReference>
<organism evidence="13 14">
    <name type="scientific">Caulobacter mirabilis</name>
    <dbReference type="NCBI Taxonomy" id="69666"/>
    <lineage>
        <taxon>Bacteria</taxon>
        <taxon>Pseudomonadati</taxon>
        <taxon>Pseudomonadota</taxon>
        <taxon>Alphaproteobacteria</taxon>
        <taxon>Caulobacterales</taxon>
        <taxon>Caulobacteraceae</taxon>
        <taxon>Caulobacter</taxon>
    </lineage>
</organism>
<feature type="domain" description="TonB-dependent receptor plug" evidence="12">
    <location>
        <begin position="58"/>
        <end position="171"/>
    </location>
</feature>
<dbReference type="InterPro" id="IPR000531">
    <property type="entry name" value="Beta-barrel_TonB"/>
</dbReference>
<evidence type="ECO:0000256" key="6">
    <source>
        <dbReference type="ARBA" id="ARBA00023136"/>
    </source>
</evidence>
<evidence type="ECO:0000256" key="2">
    <source>
        <dbReference type="ARBA" id="ARBA00022448"/>
    </source>
</evidence>
<evidence type="ECO:0000313" key="13">
    <source>
        <dbReference type="EMBL" id="ATQ43361.1"/>
    </source>
</evidence>
<keyword evidence="4 8" id="KW-0812">Transmembrane</keyword>
<dbReference type="InterPro" id="IPR012910">
    <property type="entry name" value="Plug_dom"/>
</dbReference>
<keyword evidence="10" id="KW-0732">Signal</keyword>
<dbReference type="Gene3D" id="2.170.130.10">
    <property type="entry name" value="TonB-dependent receptor, plug domain"/>
    <property type="match status" value="1"/>
</dbReference>
<sequence>MRTWLFAGVSLLVATGAHAQEDRPAVPVSEDQASVDAEATQVGELVVTGSRAIRNGAQAPTPVTVVAADQLQQAQPGLIGEALNTLPAFRGSSRPTTGGTSALAQNTGSFLNLRNLGAQRTLVLVDGRRAAPSARDGSVDINALPSQLVKRVDVVTGGASAAYGSDAVAGVVNFVLDTRFTGLKAEIQGGVSSENDAESIKFSLTGGQSFADGRGRFVASGQFYESEGVPSLTQRDWGRAFYGSLSNPAVPGQLIFRPNVRSATTTPGGLIISGPLAFQQFLPDGTLAPFDRGSVRSGLIQVGGDGSQLSSNVSADVRTRSLFGHVDYELTPELRVFARVSYADTDNRYNQVQAFNVGGFNGFTIFSGNAFLHPTVQDRLTATNTPAFGMGRINFDFGDPAKAVTRNRLVDTTVGFEWQGPAGWTVNGYYEHGDNRSDTRTENNVILERLFAAADAVRDSSDRIVCRVTLTNPGLYPGCTPINLFGSGAVGRVDRLSAHGSSAFRTVIKQDVAALTARGDLFSTWAGPISAAFGAEYRREEIKQTTDAIGPSINDATGIRGFPAPYQNQPGGWLLTNVFPVAGAYDLWEVFGEVAVPLARDVAWAKSLDFNGAVRYTNYSTSGGVTTWKAGLVYEPIEGLRLRATQSRDIRAPNVPELFAGITQNTGSVIENGATVGIIAATSGNAQLKPEEADTFTAGIVLQPSAVPGLTASIDYYSIDISGVISSLTPQVTRDQCAAGATQLCANITRNTDGVITRIVSPTLNLNRLKTSGVDIEVGYRLPVEVFGGQVNLRGVASYLGEMTTEVFGGAKIDRAGEVGVTANPEWSVTASAEWTRGPFSLFVQQRYISEGTYDVTRVEPTTIEDNSVERVFYADLTASYAFNERMRATVTVNNLFDREPPLAPNGTLAIFTPTNPQLYDQIGRYFTFRLNVRY</sequence>
<proteinExistence type="inferred from homology"/>
<evidence type="ECO:0000259" key="11">
    <source>
        <dbReference type="Pfam" id="PF00593"/>
    </source>
</evidence>
<dbReference type="InterPro" id="IPR037066">
    <property type="entry name" value="Plug_dom_sf"/>
</dbReference>
<dbReference type="InterPro" id="IPR036942">
    <property type="entry name" value="Beta-barrel_TonB_sf"/>
</dbReference>
<dbReference type="KEGG" id="cmb:CSW64_13515"/>
<dbReference type="PANTHER" id="PTHR47234">
    <property type="match status" value="1"/>
</dbReference>
<dbReference type="SUPFAM" id="SSF56935">
    <property type="entry name" value="Porins"/>
    <property type="match status" value="1"/>
</dbReference>
<dbReference type="InterPro" id="IPR039426">
    <property type="entry name" value="TonB-dep_rcpt-like"/>
</dbReference>
<dbReference type="RefSeq" id="WP_099622612.1">
    <property type="nucleotide sequence ID" value="NZ_CP024201.1"/>
</dbReference>
<name>A0A2D2AZF1_9CAUL</name>
<dbReference type="AlphaFoldDB" id="A0A2D2AZF1"/>
<dbReference type="GO" id="GO:0009279">
    <property type="term" value="C:cell outer membrane"/>
    <property type="evidence" value="ECO:0007669"/>
    <property type="project" value="UniProtKB-SubCell"/>
</dbReference>